<organism evidence="4 5">
    <name type="scientific">Rotaria magnacalcarata</name>
    <dbReference type="NCBI Taxonomy" id="392030"/>
    <lineage>
        <taxon>Eukaryota</taxon>
        <taxon>Metazoa</taxon>
        <taxon>Spiralia</taxon>
        <taxon>Gnathifera</taxon>
        <taxon>Rotifera</taxon>
        <taxon>Eurotatoria</taxon>
        <taxon>Bdelloidea</taxon>
        <taxon>Philodinida</taxon>
        <taxon>Philodinidae</taxon>
        <taxon>Rotaria</taxon>
    </lineage>
</organism>
<sequence length="160" mass="18911">VGTLQKAYLGTQQQDAHEFLVFLLDALHEDLNQATRPRIEELKSENFKTDRQFAEASKKSFLSHNKSIIIDLFYGLFKSTTICLLCSYNSIRFDAFAMNSVPIPRVRQCSLDDCLDLFREFEYLRGDERYECSNCKRVSEKKRRLDIWELPKIFIVHFKR</sequence>
<feature type="non-terminal residue" evidence="4">
    <location>
        <position position="1"/>
    </location>
</feature>
<dbReference type="Pfam" id="PF00443">
    <property type="entry name" value="UCH"/>
    <property type="match status" value="1"/>
</dbReference>
<dbReference type="GO" id="GO:0004843">
    <property type="term" value="F:cysteine-type deubiquitinase activity"/>
    <property type="evidence" value="ECO:0007669"/>
    <property type="project" value="UniProtKB-EC"/>
</dbReference>
<proteinExistence type="predicted"/>
<dbReference type="SUPFAM" id="SSF54001">
    <property type="entry name" value="Cysteine proteinases"/>
    <property type="match status" value="1"/>
</dbReference>
<dbReference type="InterPro" id="IPR038765">
    <property type="entry name" value="Papain-like_cys_pep_sf"/>
</dbReference>
<dbReference type="InterPro" id="IPR001394">
    <property type="entry name" value="Peptidase_C19_UCH"/>
</dbReference>
<dbReference type="EC" id="3.4.19.12" evidence="2"/>
<dbReference type="InterPro" id="IPR050185">
    <property type="entry name" value="Ub_carboxyl-term_hydrolase"/>
</dbReference>
<reference evidence="4" key="1">
    <citation type="submission" date="2021-02" db="EMBL/GenBank/DDBJ databases">
        <authorList>
            <person name="Nowell W R."/>
        </authorList>
    </citation>
    <scope>NUCLEOTIDE SEQUENCE</scope>
</reference>
<evidence type="ECO:0000256" key="2">
    <source>
        <dbReference type="ARBA" id="ARBA00012759"/>
    </source>
</evidence>
<dbReference type="EMBL" id="CAJOBI010326909">
    <property type="protein sequence ID" value="CAF5193112.1"/>
    <property type="molecule type" value="Genomic_DNA"/>
</dbReference>
<evidence type="ECO:0000313" key="4">
    <source>
        <dbReference type="EMBL" id="CAF5193112.1"/>
    </source>
</evidence>
<comment type="caution">
    <text evidence="4">The sequence shown here is derived from an EMBL/GenBank/DDBJ whole genome shotgun (WGS) entry which is preliminary data.</text>
</comment>
<gene>
    <name evidence="4" type="ORF">SMN809_LOCUS72977</name>
</gene>
<evidence type="ECO:0000313" key="5">
    <source>
        <dbReference type="Proteomes" id="UP000676336"/>
    </source>
</evidence>
<evidence type="ECO:0000256" key="1">
    <source>
        <dbReference type="ARBA" id="ARBA00000707"/>
    </source>
</evidence>
<feature type="non-terminal residue" evidence="4">
    <location>
        <position position="160"/>
    </location>
</feature>
<name>A0A8S3I2Y3_9BILA</name>
<accession>A0A8S3I2Y3</accession>
<dbReference type="Gene3D" id="3.90.70.10">
    <property type="entry name" value="Cysteine proteinases"/>
    <property type="match status" value="1"/>
</dbReference>
<evidence type="ECO:0000259" key="3">
    <source>
        <dbReference type="PROSITE" id="PS50235"/>
    </source>
</evidence>
<dbReference type="PROSITE" id="PS50235">
    <property type="entry name" value="USP_3"/>
    <property type="match status" value="1"/>
</dbReference>
<dbReference type="InterPro" id="IPR028889">
    <property type="entry name" value="USP"/>
</dbReference>
<dbReference type="GO" id="GO:0016579">
    <property type="term" value="P:protein deubiquitination"/>
    <property type="evidence" value="ECO:0007669"/>
    <property type="project" value="InterPro"/>
</dbReference>
<dbReference type="AlphaFoldDB" id="A0A8S3I2Y3"/>
<protein>
    <recommendedName>
        <fullName evidence="2">ubiquitinyl hydrolase 1</fullName>
        <ecNumber evidence="2">3.4.19.12</ecNumber>
    </recommendedName>
</protein>
<feature type="domain" description="USP" evidence="3">
    <location>
        <begin position="1"/>
        <end position="160"/>
    </location>
</feature>
<dbReference type="Proteomes" id="UP000676336">
    <property type="component" value="Unassembled WGS sequence"/>
</dbReference>
<comment type="catalytic activity">
    <reaction evidence="1">
        <text>Thiol-dependent hydrolysis of ester, thioester, amide, peptide and isopeptide bonds formed by the C-terminal Gly of ubiquitin (a 76-residue protein attached to proteins as an intracellular targeting signal).</text>
        <dbReference type="EC" id="3.4.19.12"/>
    </reaction>
</comment>
<dbReference type="PANTHER" id="PTHR21646">
    <property type="entry name" value="UBIQUITIN CARBOXYL-TERMINAL HYDROLASE"/>
    <property type="match status" value="1"/>
</dbReference>